<feature type="region of interest" description="Disordered" evidence="2">
    <location>
        <begin position="1"/>
        <end position="86"/>
    </location>
</feature>
<evidence type="ECO:0000313" key="6">
    <source>
        <dbReference type="Proteomes" id="UP000821866"/>
    </source>
</evidence>
<reference evidence="5" key="2">
    <citation type="submission" date="2021-09" db="EMBL/GenBank/DDBJ databases">
        <authorList>
            <person name="Jia N."/>
            <person name="Wang J."/>
            <person name="Shi W."/>
            <person name="Du L."/>
            <person name="Sun Y."/>
            <person name="Zhan W."/>
            <person name="Jiang J."/>
            <person name="Wang Q."/>
            <person name="Zhang B."/>
            <person name="Ji P."/>
            <person name="Sakyi L.B."/>
            <person name="Cui X."/>
            <person name="Yuan T."/>
            <person name="Jiang B."/>
            <person name="Yang W."/>
            <person name="Lam T.T.-Y."/>
            <person name="Chang Q."/>
            <person name="Ding S."/>
            <person name="Wang X."/>
            <person name="Zhu J."/>
            <person name="Ruan X."/>
            <person name="Zhao L."/>
            <person name="Wei J."/>
            <person name="Que T."/>
            <person name="Du C."/>
            <person name="Cheng J."/>
            <person name="Dai P."/>
            <person name="Han X."/>
            <person name="Huang E."/>
            <person name="Gao Y."/>
            <person name="Liu J."/>
            <person name="Shao H."/>
            <person name="Ye R."/>
            <person name="Li L."/>
            <person name="Wei W."/>
            <person name="Wang X."/>
            <person name="Wang C."/>
            <person name="Huo Q."/>
            <person name="Li W."/>
            <person name="Guo W."/>
            <person name="Chen H."/>
            <person name="Chen S."/>
            <person name="Zhou L."/>
            <person name="Zhou L."/>
            <person name="Ni X."/>
            <person name="Tian J."/>
            <person name="Zhou Y."/>
            <person name="Sheng Y."/>
            <person name="Liu T."/>
            <person name="Pan Y."/>
            <person name="Xia L."/>
            <person name="Li J."/>
            <person name="Zhao F."/>
            <person name="Cao W."/>
        </authorList>
    </citation>
    <scope>NUCLEOTIDE SEQUENCE</scope>
    <source>
        <strain evidence="5">Rmic-2018</strain>
        <tissue evidence="5">Larvae</tissue>
    </source>
</reference>
<comment type="similarity">
    <text evidence="1">Belongs to the peptidase M13 family.</text>
</comment>
<dbReference type="PANTHER" id="PTHR11733">
    <property type="entry name" value="ZINC METALLOPROTEASE FAMILY M13 NEPRILYSIN-RELATED"/>
    <property type="match status" value="1"/>
</dbReference>
<dbReference type="AlphaFoldDB" id="A0A9J6DRF7"/>
<dbReference type="SUPFAM" id="SSF55486">
    <property type="entry name" value="Metalloproteases ('zincins'), catalytic domain"/>
    <property type="match status" value="1"/>
</dbReference>
<keyword evidence="3" id="KW-0472">Membrane</keyword>
<sequence length="743" mass="82154">MEEQGTGKSARSRSRRRKSHQGSRRSSSKRLKSPDLPAEKPNPEAAKSTESKRALRAGGAAASKSKRHKAEQPEEAPPRREVLSWNPTPVTVDITPVWQPELQLAGAREAARGSVTCLQKTLLVTVAVLMLTLIVVAYYVRTVTTAPCSLPSCRRVQALLDANLNAVGAALRGLLRTRLQSLGSRALPVCQRHYLRRTAMQKAAMLYQSCAHVYTLDRNHMGETRSLLAGFGVHWPKLSNTSSLLRIFFSMATTWSWACVLQFILQSSGHVTVRPSPFYLSMLSGRQRLLEKGADEDHYQVYYDSMVAAFGGAGARAYSYEELRVLENKVVPVLSAALATPNSTTLKNSTINVMVNKTANPIPSSVWESSIRSSLNLSEGLVLLVSIESVDFFKQFFALVVNETEAVMAYYVGWVVAQALSLMSSSEAIKKYFMSNKTLASKEHALFCAGIAHVYMGIAFYANYMTRQVTRRMLADVLTIEKTVQKALRGHLGASPWFATIPEPMLTDAALVNSLRLLEAPNATVLDDMYGAFPDMSENVFDNVRHAAEARAKTAADISMAEFVTSGTARLFFHSTHEQFQLLPEILEEPFYELEYPEAVKYATLGGEIAQAYSSAAFAESTDSKLQLAFSLKSACFFERQVLLRHLGQEQVELVRRVTSLHVILSALAEATNGHVQTARLVGYEDWTDVELLLVFWCFVQCGGRNGRRKCNGPLTLVEDFARAFGCKQGDPMYSGHNCAIAR</sequence>
<keyword evidence="3" id="KW-0812">Transmembrane</keyword>
<dbReference type="InterPro" id="IPR008753">
    <property type="entry name" value="Peptidase_M13_N"/>
</dbReference>
<gene>
    <name evidence="5" type="ORF">HPB51_022949</name>
</gene>
<feature type="domain" description="Peptidase M13 N-terminal" evidence="4">
    <location>
        <begin position="198"/>
        <end position="498"/>
    </location>
</feature>
<feature type="compositionally biased region" description="Basic and acidic residues" evidence="2">
    <location>
        <begin position="70"/>
        <end position="82"/>
    </location>
</feature>
<keyword evidence="6" id="KW-1185">Reference proteome</keyword>
<name>A0A9J6DRF7_RHIMP</name>
<dbReference type="InterPro" id="IPR000718">
    <property type="entry name" value="Peptidase_M13"/>
</dbReference>
<evidence type="ECO:0000256" key="1">
    <source>
        <dbReference type="ARBA" id="ARBA00007357"/>
    </source>
</evidence>
<dbReference type="InterPro" id="IPR042089">
    <property type="entry name" value="Peptidase_M13_dom_2"/>
</dbReference>
<dbReference type="Proteomes" id="UP000821866">
    <property type="component" value="Chromosome 6"/>
</dbReference>
<proteinExistence type="inferred from homology"/>
<dbReference type="PROSITE" id="PS51885">
    <property type="entry name" value="NEPRILYSIN"/>
    <property type="match status" value="1"/>
</dbReference>
<feature type="transmembrane region" description="Helical" evidence="3">
    <location>
        <begin position="122"/>
        <end position="140"/>
    </location>
</feature>
<accession>A0A9J6DRF7</accession>
<evidence type="ECO:0000313" key="5">
    <source>
        <dbReference type="EMBL" id="KAH8024440.1"/>
    </source>
</evidence>
<dbReference type="GO" id="GO:0004222">
    <property type="term" value="F:metalloendopeptidase activity"/>
    <property type="evidence" value="ECO:0007669"/>
    <property type="project" value="InterPro"/>
</dbReference>
<evidence type="ECO:0000256" key="3">
    <source>
        <dbReference type="SAM" id="Phobius"/>
    </source>
</evidence>
<dbReference type="Pfam" id="PF05649">
    <property type="entry name" value="Peptidase_M13_N"/>
    <property type="match status" value="1"/>
</dbReference>
<feature type="compositionally biased region" description="Basic and acidic residues" evidence="2">
    <location>
        <begin position="37"/>
        <end position="53"/>
    </location>
</feature>
<dbReference type="VEuPathDB" id="VectorBase:LOC119178558"/>
<evidence type="ECO:0000256" key="2">
    <source>
        <dbReference type="SAM" id="MobiDB-lite"/>
    </source>
</evidence>
<dbReference type="InterPro" id="IPR024079">
    <property type="entry name" value="MetalloPept_cat_dom_sf"/>
</dbReference>
<keyword evidence="3" id="KW-1133">Transmembrane helix</keyword>
<protein>
    <recommendedName>
        <fullName evidence="4">Peptidase M13 N-terminal domain-containing protein</fullName>
    </recommendedName>
</protein>
<organism evidence="5 6">
    <name type="scientific">Rhipicephalus microplus</name>
    <name type="common">Cattle tick</name>
    <name type="synonym">Boophilus microplus</name>
    <dbReference type="NCBI Taxonomy" id="6941"/>
    <lineage>
        <taxon>Eukaryota</taxon>
        <taxon>Metazoa</taxon>
        <taxon>Ecdysozoa</taxon>
        <taxon>Arthropoda</taxon>
        <taxon>Chelicerata</taxon>
        <taxon>Arachnida</taxon>
        <taxon>Acari</taxon>
        <taxon>Parasitiformes</taxon>
        <taxon>Ixodida</taxon>
        <taxon>Ixodoidea</taxon>
        <taxon>Ixodidae</taxon>
        <taxon>Rhipicephalinae</taxon>
        <taxon>Rhipicephalus</taxon>
        <taxon>Boophilus</taxon>
    </lineage>
</organism>
<feature type="compositionally biased region" description="Basic residues" evidence="2">
    <location>
        <begin position="10"/>
        <end position="31"/>
    </location>
</feature>
<comment type="caution">
    <text evidence="5">The sequence shown here is derived from an EMBL/GenBank/DDBJ whole genome shotgun (WGS) entry which is preliminary data.</text>
</comment>
<evidence type="ECO:0000259" key="4">
    <source>
        <dbReference type="Pfam" id="PF05649"/>
    </source>
</evidence>
<dbReference type="Gene3D" id="1.10.1380.10">
    <property type="entry name" value="Neutral endopeptidase , domain2"/>
    <property type="match status" value="1"/>
</dbReference>
<dbReference type="Gene3D" id="3.40.390.10">
    <property type="entry name" value="Collagenase (Catalytic Domain)"/>
    <property type="match status" value="1"/>
</dbReference>
<reference evidence="5" key="1">
    <citation type="journal article" date="2020" name="Cell">
        <title>Large-Scale Comparative Analyses of Tick Genomes Elucidate Their Genetic Diversity and Vector Capacities.</title>
        <authorList>
            <consortium name="Tick Genome and Microbiome Consortium (TIGMIC)"/>
            <person name="Jia N."/>
            <person name="Wang J."/>
            <person name="Shi W."/>
            <person name="Du L."/>
            <person name="Sun Y."/>
            <person name="Zhan W."/>
            <person name="Jiang J.F."/>
            <person name="Wang Q."/>
            <person name="Zhang B."/>
            <person name="Ji P."/>
            <person name="Bell-Sakyi L."/>
            <person name="Cui X.M."/>
            <person name="Yuan T.T."/>
            <person name="Jiang B.G."/>
            <person name="Yang W.F."/>
            <person name="Lam T.T."/>
            <person name="Chang Q.C."/>
            <person name="Ding S.J."/>
            <person name="Wang X.J."/>
            <person name="Zhu J.G."/>
            <person name="Ruan X.D."/>
            <person name="Zhao L."/>
            <person name="Wei J.T."/>
            <person name="Ye R.Z."/>
            <person name="Que T.C."/>
            <person name="Du C.H."/>
            <person name="Zhou Y.H."/>
            <person name="Cheng J.X."/>
            <person name="Dai P.F."/>
            <person name="Guo W.B."/>
            <person name="Han X.H."/>
            <person name="Huang E.J."/>
            <person name="Li L.F."/>
            <person name="Wei W."/>
            <person name="Gao Y.C."/>
            <person name="Liu J.Z."/>
            <person name="Shao H.Z."/>
            <person name="Wang X."/>
            <person name="Wang C.C."/>
            <person name="Yang T.C."/>
            <person name="Huo Q.B."/>
            <person name="Li W."/>
            <person name="Chen H.Y."/>
            <person name="Chen S.E."/>
            <person name="Zhou L.G."/>
            <person name="Ni X.B."/>
            <person name="Tian J.H."/>
            <person name="Sheng Y."/>
            <person name="Liu T."/>
            <person name="Pan Y.S."/>
            <person name="Xia L.Y."/>
            <person name="Li J."/>
            <person name="Zhao F."/>
            <person name="Cao W.C."/>
        </authorList>
    </citation>
    <scope>NUCLEOTIDE SEQUENCE</scope>
    <source>
        <strain evidence="5">Rmic-2018</strain>
    </source>
</reference>
<dbReference type="EMBL" id="JABSTU010000008">
    <property type="protein sequence ID" value="KAH8024440.1"/>
    <property type="molecule type" value="Genomic_DNA"/>
</dbReference>
<dbReference type="GO" id="GO:0005886">
    <property type="term" value="C:plasma membrane"/>
    <property type="evidence" value="ECO:0007669"/>
    <property type="project" value="TreeGrafter"/>
</dbReference>
<dbReference type="GO" id="GO:0016485">
    <property type="term" value="P:protein processing"/>
    <property type="evidence" value="ECO:0007669"/>
    <property type="project" value="TreeGrafter"/>
</dbReference>
<dbReference type="PANTHER" id="PTHR11733:SF241">
    <property type="entry name" value="GH26575P-RELATED"/>
    <property type="match status" value="1"/>
</dbReference>